<dbReference type="InterPro" id="IPR001944">
    <property type="entry name" value="Glycoside_Hdrlase_35"/>
</dbReference>
<dbReference type="PROSITE" id="PS01182">
    <property type="entry name" value="GLYCOSYL_HYDROL_F35"/>
    <property type="match status" value="1"/>
</dbReference>
<evidence type="ECO:0000256" key="4">
    <source>
        <dbReference type="RuleBase" id="RU000675"/>
    </source>
</evidence>
<protein>
    <recommendedName>
        <fullName evidence="4">Beta-galactosidase</fullName>
        <ecNumber evidence="4">3.2.1.23</ecNumber>
    </recommendedName>
</protein>
<dbReference type="RefSeq" id="WP_171715624.1">
    <property type="nucleotide sequence ID" value="NZ_WHOB01000003.1"/>
</dbReference>
<dbReference type="EC" id="3.2.1.23" evidence="4"/>
<accession>A0ABX1YA15</accession>
<sequence>MKHTIQAHIAPKEIYPSTLRLGGSNPEGDQISFTNYYMELNGKPYFAICGEFHYSRYPEADWETELRQMKMSGINVIATYIFWNHHEEIEGEFEWSGNRNLRKFVELCHDNGLYVILRVGPFCHGEVRNGGLPDWLFGREFDVRSNDEGYLSYVRRLFTEIGREADALMYKDGGPVIGIQLENEFNAAAALWEQTAKQGDEYLSGGLGGEEGAAHMRLLKEYAVDSGLIAPIYTSTGWGEAPFLEDEVLPLYGGYAYTPWSISDPGQTQTPTPEYVFVNFHDDQAPGGEFNPPYPRTKYPFACCEMGGGMQTWYLSRFQVEPESVLAMTLMKLAGGCNFIGYYMFHGGTNPVGRTGYLNESTTPKLMYDFQAPIGEFGQIRESNGLLRPLHYFLRQFADRLAPMATVLPEGAEAVTPDDAHTLRYAVRTDGRSGFLFVNNYQDHVEMDGHEEVVFEVKLGEEMISFPQRSSLTVKPKASFLLPFNFALDGLNLKYATAQPVTSVESAEAVTYFFAMPEGVDGEFLLDAQDGILSVSTDAGTIEGSGSSYNVLIPHQVSSMIVIKRDGAREVRIYAMSAKDAAKLWELEDGGQSRIVFSEVPLVQTPEGIEFLSSGQNAFTFREYAGGAVVPAAQWSTLQAEAAISGRTEGWFRIYDVQVPLKEVALTTRRLHDHKLALGLPEDVLQGTGEVLLSIDYTGNVGYAFAGGQLFHDHFYNGLPWEIGLSRFRDVLRRGEIILETTPRRTGAVTLAADAAMAVEKVFEGEAIAVFHSVTATPVYRVAMKLQ</sequence>
<organism evidence="7 8">
    <name type="scientific">Paenibacillus phytohabitans</name>
    <dbReference type="NCBI Taxonomy" id="2654978"/>
    <lineage>
        <taxon>Bacteria</taxon>
        <taxon>Bacillati</taxon>
        <taxon>Bacillota</taxon>
        <taxon>Bacilli</taxon>
        <taxon>Bacillales</taxon>
        <taxon>Paenibacillaceae</taxon>
        <taxon>Paenibacillus</taxon>
    </lineage>
</organism>
<dbReference type="PRINTS" id="PR00742">
    <property type="entry name" value="GLHYDRLASE35"/>
</dbReference>
<dbReference type="Pfam" id="PF01301">
    <property type="entry name" value="Glyco_hydro_35"/>
    <property type="match status" value="2"/>
</dbReference>
<dbReference type="InterPro" id="IPR037110">
    <property type="entry name" value="Betagal_dom2_sf"/>
</dbReference>
<dbReference type="PANTHER" id="PTHR23421">
    <property type="entry name" value="BETA-GALACTOSIDASE RELATED"/>
    <property type="match status" value="1"/>
</dbReference>
<evidence type="ECO:0000256" key="1">
    <source>
        <dbReference type="ARBA" id="ARBA00009809"/>
    </source>
</evidence>
<dbReference type="InterPro" id="IPR031330">
    <property type="entry name" value="Gly_Hdrlase_35_cat"/>
</dbReference>
<dbReference type="Gene3D" id="2.102.20.10">
    <property type="entry name" value="Beta-galactosidase, domain 2"/>
    <property type="match status" value="1"/>
</dbReference>
<dbReference type="InterPro" id="IPR017853">
    <property type="entry name" value="GH"/>
</dbReference>
<dbReference type="EMBL" id="WHOB01000003">
    <property type="protein sequence ID" value="NOU77274.1"/>
    <property type="molecule type" value="Genomic_DNA"/>
</dbReference>
<evidence type="ECO:0000256" key="5">
    <source>
        <dbReference type="RuleBase" id="RU003679"/>
    </source>
</evidence>
<proteinExistence type="inferred from homology"/>
<comment type="similarity">
    <text evidence="1 5">Belongs to the glycosyl hydrolase 35 family.</text>
</comment>
<evidence type="ECO:0000256" key="2">
    <source>
        <dbReference type="ARBA" id="ARBA00022801"/>
    </source>
</evidence>
<dbReference type="Proteomes" id="UP000596857">
    <property type="component" value="Unassembled WGS sequence"/>
</dbReference>
<dbReference type="SUPFAM" id="SSF51445">
    <property type="entry name" value="(Trans)glycosidases"/>
    <property type="match status" value="1"/>
</dbReference>
<evidence type="ECO:0000259" key="6">
    <source>
        <dbReference type="Pfam" id="PF01301"/>
    </source>
</evidence>
<feature type="domain" description="Glycoside hydrolase 35 catalytic" evidence="6">
    <location>
        <begin position="40"/>
        <end position="189"/>
    </location>
</feature>
<name>A0ABX1YA15_9BACL</name>
<evidence type="ECO:0000313" key="7">
    <source>
        <dbReference type="EMBL" id="NOU77274.1"/>
    </source>
</evidence>
<feature type="domain" description="Glycoside hydrolase 35 catalytic" evidence="6">
    <location>
        <begin position="275"/>
        <end position="391"/>
    </location>
</feature>
<evidence type="ECO:0000256" key="3">
    <source>
        <dbReference type="ARBA" id="ARBA00023295"/>
    </source>
</evidence>
<dbReference type="InterPro" id="IPR019801">
    <property type="entry name" value="Glyco_hydro_35_CS"/>
</dbReference>
<keyword evidence="2 4" id="KW-0378">Hydrolase</keyword>
<comment type="caution">
    <text evidence="7">The sequence shown here is derived from an EMBL/GenBank/DDBJ whole genome shotgun (WGS) entry which is preliminary data.</text>
</comment>
<evidence type="ECO:0000313" key="8">
    <source>
        <dbReference type="Proteomes" id="UP000596857"/>
    </source>
</evidence>
<dbReference type="Gene3D" id="3.20.20.80">
    <property type="entry name" value="Glycosidases"/>
    <property type="match status" value="1"/>
</dbReference>
<gene>
    <name evidence="7" type="ORF">GC101_00045</name>
</gene>
<keyword evidence="3 4" id="KW-0326">Glycosidase</keyword>
<reference evidence="7 8" key="1">
    <citation type="submission" date="2019-10" db="EMBL/GenBank/DDBJ databases">
        <title>Description of Paenibacillus terricola sp. nov.</title>
        <authorList>
            <person name="Carlier A."/>
            <person name="Qi S."/>
        </authorList>
    </citation>
    <scope>NUCLEOTIDE SEQUENCE [LARGE SCALE GENOMIC DNA]</scope>
    <source>
        <strain evidence="7 8">LMG 31459</strain>
    </source>
</reference>
<comment type="catalytic activity">
    <reaction evidence="4">
        <text>Hydrolysis of terminal non-reducing beta-D-galactose residues in beta-D-galactosides.</text>
        <dbReference type="EC" id="3.2.1.23"/>
    </reaction>
</comment>
<keyword evidence="8" id="KW-1185">Reference proteome</keyword>